<keyword evidence="1" id="KW-0812">Transmembrane</keyword>
<reference evidence="2" key="1">
    <citation type="submission" date="2019-08" db="EMBL/GenBank/DDBJ databases">
        <authorList>
            <person name="Kucharzyk K."/>
            <person name="Murdoch R.W."/>
            <person name="Higgins S."/>
            <person name="Loffler F."/>
        </authorList>
    </citation>
    <scope>NUCLEOTIDE SEQUENCE</scope>
</reference>
<evidence type="ECO:0000256" key="1">
    <source>
        <dbReference type="SAM" id="Phobius"/>
    </source>
</evidence>
<proteinExistence type="predicted"/>
<keyword evidence="1" id="KW-0472">Membrane</keyword>
<feature type="transmembrane region" description="Helical" evidence="1">
    <location>
        <begin position="12"/>
        <end position="32"/>
    </location>
</feature>
<dbReference type="AlphaFoldDB" id="A0A645CVR3"/>
<dbReference type="EMBL" id="VSSQ01030439">
    <property type="protein sequence ID" value="MPM80973.1"/>
    <property type="molecule type" value="Genomic_DNA"/>
</dbReference>
<feature type="transmembrane region" description="Helical" evidence="1">
    <location>
        <begin position="44"/>
        <end position="61"/>
    </location>
</feature>
<keyword evidence="1" id="KW-1133">Transmembrane helix</keyword>
<evidence type="ECO:0000313" key="2">
    <source>
        <dbReference type="EMBL" id="MPM80973.1"/>
    </source>
</evidence>
<accession>A0A645CVR3</accession>
<gene>
    <name evidence="2" type="ORF">SDC9_128024</name>
</gene>
<comment type="caution">
    <text evidence="2">The sequence shown here is derived from an EMBL/GenBank/DDBJ whole genome shotgun (WGS) entry which is preliminary data.</text>
</comment>
<organism evidence="2">
    <name type="scientific">bioreactor metagenome</name>
    <dbReference type="NCBI Taxonomy" id="1076179"/>
    <lineage>
        <taxon>unclassified sequences</taxon>
        <taxon>metagenomes</taxon>
        <taxon>ecological metagenomes</taxon>
    </lineage>
</organism>
<sequence>MEKKSSNRGIKSFLFIFGSILLSNVIAALIGIPGGKQYVSVQTLQYSIIWLIINTILFFALKLHKD</sequence>
<protein>
    <submittedName>
        <fullName evidence="2">Uncharacterized protein</fullName>
    </submittedName>
</protein>
<name>A0A645CVR3_9ZZZZ</name>